<dbReference type="EMBL" id="CADEPI010000044">
    <property type="protein sequence ID" value="CAB3369299.1"/>
    <property type="molecule type" value="Genomic_DNA"/>
</dbReference>
<evidence type="ECO:0000313" key="2">
    <source>
        <dbReference type="EMBL" id="CAB3369299.1"/>
    </source>
</evidence>
<keyword evidence="1" id="KW-0812">Transmembrane</keyword>
<gene>
    <name evidence="2" type="ORF">CLODIP_2_CD05670</name>
</gene>
<reference evidence="2 3" key="1">
    <citation type="submission" date="2020-04" db="EMBL/GenBank/DDBJ databases">
        <authorList>
            <person name="Alioto T."/>
            <person name="Alioto T."/>
            <person name="Gomez Garrido J."/>
        </authorList>
    </citation>
    <scope>NUCLEOTIDE SEQUENCE [LARGE SCALE GENOMIC DNA]</scope>
</reference>
<proteinExistence type="predicted"/>
<protein>
    <submittedName>
        <fullName evidence="2">Uncharacterized protein</fullName>
    </submittedName>
</protein>
<keyword evidence="1" id="KW-0472">Membrane</keyword>
<dbReference type="AlphaFoldDB" id="A0A8S1CM24"/>
<organism evidence="2 3">
    <name type="scientific">Cloeon dipterum</name>
    <dbReference type="NCBI Taxonomy" id="197152"/>
    <lineage>
        <taxon>Eukaryota</taxon>
        <taxon>Metazoa</taxon>
        <taxon>Ecdysozoa</taxon>
        <taxon>Arthropoda</taxon>
        <taxon>Hexapoda</taxon>
        <taxon>Insecta</taxon>
        <taxon>Pterygota</taxon>
        <taxon>Palaeoptera</taxon>
        <taxon>Ephemeroptera</taxon>
        <taxon>Pisciforma</taxon>
        <taxon>Baetidae</taxon>
        <taxon>Cloeon</taxon>
    </lineage>
</organism>
<accession>A0A8S1CM24</accession>
<dbReference type="Proteomes" id="UP000494165">
    <property type="component" value="Unassembled WGS sequence"/>
</dbReference>
<feature type="transmembrane region" description="Helical" evidence="1">
    <location>
        <begin position="68"/>
        <end position="89"/>
    </location>
</feature>
<name>A0A8S1CM24_9INSE</name>
<keyword evidence="3" id="KW-1185">Reference proteome</keyword>
<sequence>MKRVISFVKGGGKGRGGASDVVPVRNLSFEGGLDDPPGYEVDTKTLSKLHSAAWLGQLDKLKGRAEQLFLLTAFLIGECFTFIAIEFIFK</sequence>
<evidence type="ECO:0000313" key="3">
    <source>
        <dbReference type="Proteomes" id="UP000494165"/>
    </source>
</evidence>
<keyword evidence="1" id="KW-1133">Transmembrane helix</keyword>
<evidence type="ECO:0000256" key="1">
    <source>
        <dbReference type="SAM" id="Phobius"/>
    </source>
</evidence>
<comment type="caution">
    <text evidence="2">The sequence shown here is derived from an EMBL/GenBank/DDBJ whole genome shotgun (WGS) entry which is preliminary data.</text>
</comment>